<protein>
    <submittedName>
        <fullName evidence="2">Uncharacterized protein</fullName>
    </submittedName>
</protein>
<accession>A0ABT2FP91</accession>
<evidence type="ECO:0000256" key="1">
    <source>
        <dbReference type="SAM" id="Phobius"/>
    </source>
</evidence>
<gene>
    <name evidence="2" type="ORF">L9G74_17010</name>
</gene>
<dbReference type="EMBL" id="JAKOGG010000017">
    <property type="protein sequence ID" value="MCS4558140.1"/>
    <property type="molecule type" value="Genomic_DNA"/>
</dbReference>
<feature type="transmembrane region" description="Helical" evidence="1">
    <location>
        <begin position="28"/>
        <end position="48"/>
    </location>
</feature>
<evidence type="ECO:0000313" key="3">
    <source>
        <dbReference type="Proteomes" id="UP001201549"/>
    </source>
</evidence>
<proteinExistence type="predicted"/>
<reference evidence="3" key="2">
    <citation type="submission" date="2023-07" db="EMBL/GenBank/DDBJ databases">
        <title>Shewanella mangrovi sp. nov., an acetaldehyde- degrading bacterium isolated from mangrove sediment.</title>
        <authorList>
            <person name="Liu Y."/>
        </authorList>
    </citation>
    <scope>NUCLEOTIDE SEQUENCE [LARGE SCALE GENOMIC DNA]</scope>
    <source>
        <strain evidence="3">C32</strain>
    </source>
</reference>
<reference evidence="2 3" key="1">
    <citation type="submission" date="2022-02" db="EMBL/GenBank/DDBJ databases">
        <authorList>
            <person name="Zhuang L."/>
        </authorList>
    </citation>
    <scope>NUCLEOTIDE SEQUENCE [LARGE SCALE GENOMIC DNA]</scope>
    <source>
        <strain evidence="2 3">C32</strain>
    </source>
</reference>
<feature type="non-terminal residue" evidence="2">
    <location>
        <position position="1"/>
    </location>
</feature>
<keyword evidence="1" id="KW-0812">Transmembrane</keyword>
<keyword evidence="3" id="KW-1185">Reference proteome</keyword>
<comment type="caution">
    <text evidence="2">The sequence shown here is derived from an EMBL/GenBank/DDBJ whole genome shotgun (WGS) entry which is preliminary data.</text>
</comment>
<evidence type="ECO:0000313" key="2">
    <source>
        <dbReference type="EMBL" id="MCS4558140.1"/>
    </source>
</evidence>
<name>A0ABT2FP91_9GAMM</name>
<dbReference type="RefSeq" id="WP_238897864.1">
    <property type="nucleotide sequence ID" value="NZ_JAKOGG010000017.1"/>
</dbReference>
<sequence length="70" mass="8040">YLYDLCFRALPCQWVRIIGTLKNSARGFLSFFVIFSLFADYLSQVVYFSPYNAQNNNKGALFNESEPASL</sequence>
<keyword evidence="1" id="KW-0472">Membrane</keyword>
<dbReference type="Proteomes" id="UP001201549">
    <property type="component" value="Unassembled WGS sequence"/>
</dbReference>
<organism evidence="2 3">
    <name type="scientific">Shewanella electrica</name>
    <dbReference type="NCBI Taxonomy" id="515560"/>
    <lineage>
        <taxon>Bacteria</taxon>
        <taxon>Pseudomonadati</taxon>
        <taxon>Pseudomonadota</taxon>
        <taxon>Gammaproteobacteria</taxon>
        <taxon>Alteromonadales</taxon>
        <taxon>Shewanellaceae</taxon>
        <taxon>Shewanella</taxon>
    </lineage>
</organism>
<keyword evidence="1" id="KW-1133">Transmembrane helix</keyword>